<evidence type="ECO:0000313" key="6">
    <source>
        <dbReference type="EMBL" id="HBK54612.1"/>
    </source>
</evidence>
<dbReference type="GO" id="GO:0046872">
    <property type="term" value="F:metal ion binding"/>
    <property type="evidence" value="ECO:0007669"/>
    <property type="project" value="UniProtKB-KW"/>
</dbReference>
<sequence>MNQSSMIPQQMGRTNMEKTVRELKMIIRELILEVGQLKERVTYLERASSPGQPPQLPEPPSWPDIEVESYENLGKVYKEGYHICPAAFGQSRNEECLFCLAFMEKE</sequence>
<comment type="caution">
    <text evidence="6">The sequence shown here is derived from an EMBL/GenBank/DDBJ whole genome shotgun (WGS) entry which is preliminary data.</text>
</comment>
<evidence type="ECO:0000256" key="3">
    <source>
        <dbReference type="ARBA" id="ARBA00022723"/>
    </source>
</evidence>
<proteinExistence type="predicted"/>
<evidence type="ECO:0000256" key="4">
    <source>
        <dbReference type="ARBA" id="ARBA00022833"/>
    </source>
</evidence>
<gene>
    <name evidence="6" type="ORF">DDZ44_11810</name>
</gene>
<evidence type="ECO:0000313" key="7">
    <source>
        <dbReference type="Proteomes" id="UP000263273"/>
    </source>
</evidence>
<name>A0A354Z2E1_9FIRM</name>
<dbReference type="Proteomes" id="UP000263273">
    <property type="component" value="Unassembled WGS sequence"/>
</dbReference>
<evidence type="ECO:0000256" key="2">
    <source>
        <dbReference type="ARBA" id="ARBA00022705"/>
    </source>
</evidence>
<reference evidence="6 7" key="1">
    <citation type="journal article" date="2018" name="Nat. Biotechnol.">
        <title>A standardized bacterial taxonomy based on genome phylogeny substantially revises the tree of life.</title>
        <authorList>
            <person name="Parks D.H."/>
            <person name="Chuvochina M."/>
            <person name="Waite D.W."/>
            <person name="Rinke C."/>
            <person name="Skarshewski A."/>
            <person name="Chaumeil P.A."/>
            <person name="Hugenholtz P."/>
        </authorList>
    </citation>
    <scope>NUCLEOTIDE SEQUENCE [LARGE SCALE GENOMIC DNA]</scope>
    <source>
        <strain evidence="6">UBA10948</strain>
    </source>
</reference>
<dbReference type="Pfam" id="PF06156">
    <property type="entry name" value="YabA"/>
    <property type="match status" value="1"/>
</dbReference>
<dbReference type="STRING" id="378794.GCA_001570625_00319"/>
<keyword evidence="4" id="KW-0862">Zinc</keyword>
<evidence type="ECO:0000256" key="5">
    <source>
        <dbReference type="ARBA" id="ARBA00022880"/>
    </source>
</evidence>
<dbReference type="AlphaFoldDB" id="A0A354Z2E1"/>
<keyword evidence="5" id="KW-0236">DNA replication inhibitor</keyword>
<protein>
    <submittedName>
        <fullName evidence="6">DUF972 domain-containing protein</fullName>
    </submittedName>
</protein>
<evidence type="ECO:0000256" key="1">
    <source>
        <dbReference type="ARBA" id="ARBA00022490"/>
    </source>
</evidence>
<keyword evidence="3" id="KW-0479">Metal-binding</keyword>
<organism evidence="6 7">
    <name type="scientific">Syntrophomonas wolfei</name>
    <dbReference type="NCBI Taxonomy" id="863"/>
    <lineage>
        <taxon>Bacteria</taxon>
        <taxon>Bacillati</taxon>
        <taxon>Bacillota</taxon>
        <taxon>Clostridia</taxon>
        <taxon>Eubacteriales</taxon>
        <taxon>Syntrophomonadaceae</taxon>
        <taxon>Syntrophomonas</taxon>
    </lineage>
</organism>
<keyword evidence="1" id="KW-0963">Cytoplasm</keyword>
<accession>A0A354Z2E1</accession>
<keyword evidence="2" id="KW-0235">DNA replication</keyword>
<dbReference type="GO" id="GO:0006260">
    <property type="term" value="P:DNA replication"/>
    <property type="evidence" value="ECO:0007669"/>
    <property type="project" value="UniProtKB-KW"/>
</dbReference>
<dbReference type="GO" id="GO:0008156">
    <property type="term" value="P:negative regulation of DNA replication"/>
    <property type="evidence" value="ECO:0007669"/>
    <property type="project" value="UniProtKB-KW"/>
</dbReference>
<dbReference type="InterPro" id="IPR010377">
    <property type="entry name" value="YabA"/>
</dbReference>
<dbReference type="EMBL" id="DNZF01000255">
    <property type="protein sequence ID" value="HBK54612.1"/>
    <property type="molecule type" value="Genomic_DNA"/>
</dbReference>